<organism evidence="2">
    <name type="scientific">Oryza sativa subsp. japonica</name>
    <name type="common">Rice</name>
    <dbReference type="NCBI Taxonomy" id="39947"/>
    <lineage>
        <taxon>Eukaryota</taxon>
        <taxon>Viridiplantae</taxon>
        <taxon>Streptophyta</taxon>
        <taxon>Embryophyta</taxon>
        <taxon>Tracheophyta</taxon>
        <taxon>Spermatophyta</taxon>
        <taxon>Magnoliopsida</taxon>
        <taxon>Liliopsida</taxon>
        <taxon>Poales</taxon>
        <taxon>Poaceae</taxon>
        <taxon>BOP clade</taxon>
        <taxon>Oryzoideae</taxon>
        <taxon>Oryzeae</taxon>
        <taxon>Oryzinae</taxon>
        <taxon>Oryza</taxon>
        <taxon>Oryza sativa</taxon>
    </lineage>
</organism>
<dbReference type="AlphaFoldDB" id="Q8LQ44"/>
<name>Q8LQ44_ORYSJ</name>
<dbReference type="EMBL" id="AP003934">
    <property type="protein sequence ID" value="BAB92825.1"/>
    <property type="molecule type" value="Genomic_DNA"/>
</dbReference>
<proteinExistence type="predicted"/>
<feature type="compositionally biased region" description="Basic and acidic residues" evidence="1">
    <location>
        <begin position="1"/>
        <end position="13"/>
    </location>
</feature>
<feature type="region of interest" description="Disordered" evidence="1">
    <location>
        <begin position="1"/>
        <end position="66"/>
    </location>
</feature>
<accession>Q8LQ44</accession>
<sequence>MAAFAGKEDEQRQRLASRKKASEAAVAQRRRGAPGDEGQAASRSGHQAIHPSKGIRHRRSGASSSS</sequence>
<dbReference type="Proteomes" id="UP000817658">
    <property type="component" value="Chromosome 1"/>
</dbReference>
<evidence type="ECO:0000256" key="1">
    <source>
        <dbReference type="SAM" id="MobiDB-lite"/>
    </source>
</evidence>
<reference evidence="2" key="1">
    <citation type="journal article" date="2002" name="Nature">
        <title>The genome sequence and structure of rice chromosome 1.</title>
        <authorList>
            <person name="Sasaki T."/>
            <person name="Matsumoto T."/>
            <person name="Yamamoto K."/>
            <person name="Sakata K."/>
            <person name="Baba T."/>
            <person name="Katayose Y."/>
            <person name="Wu J."/>
            <person name="Niimura Y."/>
            <person name="Cheng Z."/>
            <person name="Nagamura Y."/>
            <person name="Antonio B.A."/>
            <person name="Kanamori H."/>
            <person name="Hosokawa S."/>
            <person name="Masukawa M."/>
            <person name="Arikawa K."/>
            <person name="Chiden Y."/>
            <person name="Hayashi M."/>
            <person name="Okamoto M."/>
            <person name="Ando T."/>
            <person name="Aoki H."/>
            <person name="Arita K."/>
            <person name="Hamada M."/>
            <person name="Harada C."/>
            <person name="Hijishita S."/>
            <person name="Honda M."/>
            <person name="Ichikawa Y."/>
            <person name="Idonuma A."/>
            <person name="Iijima M."/>
            <person name="Ikeda M."/>
            <person name="Ikeno M."/>
            <person name="Itoh S."/>
            <person name="Itoh T."/>
            <person name="Itoh Y."/>
            <person name="Itoh Y."/>
            <person name="Iwabuchi A."/>
            <person name="Kamiya K."/>
            <person name="Karasawa W."/>
            <person name="Katagiri S."/>
            <person name="Kikuta A."/>
            <person name="Kobayashi N."/>
            <person name="Kono I."/>
            <person name="Machita K."/>
            <person name="Maehara T."/>
            <person name="Mizuno H."/>
            <person name="Mizubayashi T."/>
            <person name="Mukai Y."/>
            <person name="Nagasaki H."/>
            <person name="Nakashima M."/>
            <person name="Nakama Y."/>
            <person name="Nakamichi Y."/>
            <person name="Nakamura M."/>
            <person name="Namiki N."/>
            <person name="Negishi M."/>
            <person name="Ohta I."/>
            <person name="Ono N."/>
            <person name="Saji S."/>
            <person name="Sakai K."/>
            <person name="Shibata M."/>
            <person name="Shimokawa T."/>
            <person name="Shomura A."/>
            <person name="Song J."/>
            <person name="Takazaki Y."/>
            <person name="Terasawa K."/>
            <person name="Tsuji K."/>
            <person name="Waki K."/>
            <person name="Yamagata H."/>
            <person name="Yamane H."/>
            <person name="Yoshiki S."/>
            <person name="Yoshihara R."/>
            <person name="Yukawa K."/>
            <person name="Zhong H."/>
            <person name="Iwama H."/>
            <person name="Endo T."/>
            <person name="Ito H."/>
            <person name="Hahn J.H."/>
            <person name="Kim H.I."/>
            <person name="Eun M.Y."/>
            <person name="Yano M."/>
            <person name="Jiang J."/>
            <person name="Gojobori T."/>
        </authorList>
    </citation>
    <scope>NUCLEOTIDE SEQUENCE [LARGE SCALE GENOMIC DNA]</scope>
</reference>
<gene>
    <name evidence="2" type="primary">P0551A11.24</name>
</gene>
<protein>
    <submittedName>
        <fullName evidence="2">Uncharacterized protein</fullName>
    </submittedName>
</protein>
<evidence type="ECO:0000313" key="2">
    <source>
        <dbReference type="EMBL" id="BAB92825.1"/>
    </source>
</evidence>